<keyword evidence="2" id="KW-0472">Membrane</keyword>
<evidence type="ECO:0000256" key="2">
    <source>
        <dbReference type="SAM" id="Phobius"/>
    </source>
</evidence>
<keyword evidence="2" id="KW-1133">Transmembrane helix</keyword>
<gene>
    <name evidence="4" type="ORF">Goarm_022554</name>
</gene>
<dbReference type="PANTHER" id="PTHR33474">
    <property type="entry name" value="TRANSMEMBRANE PROTEIN"/>
    <property type="match status" value="1"/>
</dbReference>
<dbReference type="PANTHER" id="PTHR33474:SF28">
    <property type="entry name" value="OS01G0815400 PROTEIN"/>
    <property type="match status" value="1"/>
</dbReference>
<accession>A0A7J9KGA2</accession>
<keyword evidence="3" id="KW-0732">Signal</keyword>
<name>A0A7J9KGA2_9ROSI</name>
<proteinExistence type="predicted"/>
<feature type="compositionally biased region" description="Basic and acidic residues" evidence="1">
    <location>
        <begin position="111"/>
        <end position="121"/>
    </location>
</feature>
<feature type="region of interest" description="Disordered" evidence="1">
    <location>
        <begin position="101"/>
        <end position="121"/>
    </location>
</feature>
<feature type="chain" id="PRO_5029621874" evidence="3">
    <location>
        <begin position="27"/>
        <end position="121"/>
    </location>
</feature>
<protein>
    <submittedName>
        <fullName evidence="4">Uncharacterized protein</fullName>
    </submittedName>
</protein>
<dbReference type="EMBL" id="JABFAE010415259">
    <property type="protein sequence ID" value="MBA0845391.1"/>
    <property type="molecule type" value="Genomic_DNA"/>
</dbReference>
<evidence type="ECO:0000256" key="3">
    <source>
        <dbReference type="SAM" id="SignalP"/>
    </source>
</evidence>
<evidence type="ECO:0000256" key="1">
    <source>
        <dbReference type="SAM" id="MobiDB-lite"/>
    </source>
</evidence>
<sequence>MEENKFVVSLMIIFLGFSYLLNSSAAVPVTSKANILILICLLIFKLIWFFIGCFMPNNEKLLPSSPCVQDVAVQDVMKLSGSEEAIEEGEALNNERMLLASTDYSGPGANKNHDPKTPGTG</sequence>
<evidence type="ECO:0000313" key="5">
    <source>
        <dbReference type="Proteomes" id="UP000593575"/>
    </source>
</evidence>
<dbReference type="Proteomes" id="UP000593575">
    <property type="component" value="Unassembled WGS sequence"/>
</dbReference>
<comment type="caution">
    <text evidence="4">The sequence shown here is derived from an EMBL/GenBank/DDBJ whole genome shotgun (WGS) entry which is preliminary data.</text>
</comment>
<reference evidence="4 5" key="1">
    <citation type="journal article" date="2019" name="Genome Biol. Evol.">
        <title>Insights into the evolution of the New World diploid cottons (Gossypium, subgenus Houzingenia) based on genome sequencing.</title>
        <authorList>
            <person name="Grover C.E."/>
            <person name="Arick M.A. 2nd"/>
            <person name="Thrash A."/>
            <person name="Conover J.L."/>
            <person name="Sanders W.S."/>
            <person name="Peterson D.G."/>
            <person name="Frelichowski J.E."/>
            <person name="Scheffler J.A."/>
            <person name="Scheffler B.E."/>
            <person name="Wendel J.F."/>
        </authorList>
    </citation>
    <scope>NUCLEOTIDE SEQUENCE [LARGE SCALE GENOMIC DNA]</scope>
    <source>
        <strain evidence="4">6</strain>
        <tissue evidence="4">Leaf</tissue>
    </source>
</reference>
<organism evidence="4 5">
    <name type="scientific">Gossypium armourianum</name>
    <dbReference type="NCBI Taxonomy" id="34283"/>
    <lineage>
        <taxon>Eukaryota</taxon>
        <taxon>Viridiplantae</taxon>
        <taxon>Streptophyta</taxon>
        <taxon>Embryophyta</taxon>
        <taxon>Tracheophyta</taxon>
        <taxon>Spermatophyta</taxon>
        <taxon>Magnoliopsida</taxon>
        <taxon>eudicotyledons</taxon>
        <taxon>Gunneridae</taxon>
        <taxon>Pentapetalae</taxon>
        <taxon>rosids</taxon>
        <taxon>malvids</taxon>
        <taxon>Malvales</taxon>
        <taxon>Malvaceae</taxon>
        <taxon>Malvoideae</taxon>
        <taxon>Gossypium</taxon>
    </lineage>
</organism>
<dbReference type="AlphaFoldDB" id="A0A7J9KGA2"/>
<feature type="signal peptide" evidence="3">
    <location>
        <begin position="1"/>
        <end position="26"/>
    </location>
</feature>
<keyword evidence="2" id="KW-0812">Transmembrane</keyword>
<keyword evidence="5" id="KW-1185">Reference proteome</keyword>
<evidence type="ECO:0000313" key="4">
    <source>
        <dbReference type="EMBL" id="MBA0845391.1"/>
    </source>
</evidence>
<feature type="transmembrane region" description="Helical" evidence="2">
    <location>
        <begin position="35"/>
        <end position="55"/>
    </location>
</feature>